<comment type="catalytic activity">
    <reaction evidence="8">
        <text>L-ornithine + H(+) = putrescine + CO2</text>
        <dbReference type="Rhea" id="RHEA:22964"/>
        <dbReference type="ChEBI" id="CHEBI:15378"/>
        <dbReference type="ChEBI" id="CHEBI:16526"/>
        <dbReference type="ChEBI" id="CHEBI:46911"/>
        <dbReference type="ChEBI" id="CHEBI:326268"/>
        <dbReference type="EC" id="4.1.1.17"/>
    </reaction>
</comment>
<dbReference type="PANTHER" id="PTHR11482:SF6">
    <property type="entry name" value="ORNITHINE DECARBOXYLASE 1-RELATED"/>
    <property type="match status" value="1"/>
</dbReference>
<comment type="pathway">
    <text evidence="5">Amine and polyamine biosynthesis; putrescine biosynthesis via L-ornithine pathway; putrescine from L-ornithine: step 1/1.</text>
</comment>
<evidence type="ECO:0000256" key="3">
    <source>
        <dbReference type="ARBA" id="ARBA00022898"/>
    </source>
</evidence>
<dbReference type="InterPro" id="IPR002433">
    <property type="entry name" value="Orn_de-COase"/>
</dbReference>
<gene>
    <name evidence="11" type="ORF">ROZALSC1DRAFT_10641</name>
</gene>
<dbReference type="PANTHER" id="PTHR11482">
    <property type="entry name" value="ARGININE/DIAMINOPIMELATE/ORNITHINE DECARBOXYLASE"/>
    <property type="match status" value="1"/>
</dbReference>
<feature type="active site" description="Proton donor" evidence="9">
    <location>
        <position position="326"/>
    </location>
</feature>
<proteinExistence type="inferred from homology"/>
<comment type="subunit">
    <text evidence="7">Homodimer. Only the dimer is catalytically active, as the active sites are constructed of residues from both monomers.</text>
</comment>
<dbReference type="PRINTS" id="PR01182">
    <property type="entry name" value="ORNDCRBXLASE"/>
</dbReference>
<feature type="modified residue" description="N6-(pyridoxal phosphate)lysine" evidence="9">
    <location>
        <position position="45"/>
    </location>
</feature>
<dbReference type="InterPro" id="IPR009006">
    <property type="entry name" value="Ala_racemase/Decarboxylase_C"/>
</dbReference>
<evidence type="ECO:0000256" key="2">
    <source>
        <dbReference type="ARBA" id="ARBA00008872"/>
    </source>
</evidence>
<dbReference type="Gene3D" id="3.20.20.10">
    <property type="entry name" value="Alanine racemase"/>
    <property type="match status" value="1"/>
</dbReference>
<dbReference type="AlphaFoldDB" id="A0A4P9YR15"/>
<dbReference type="InterPro" id="IPR000183">
    <property type="entry name" value="Orn/DAP/Arg_de-COase"/>
</dbReference>
<dbReference type="GO" id="GO:0004586">
    <property type="term" value="F:ornithine decarboxylase activity"/>
    <property type="evidence" value="ECO:0007669"/>
    <property type="project" value="UniProtKB-EC"/>
</dbReference>
<protein>
    <recommendedName>
        <fullName evidence="6">ornithine decarboxylase</fullName>
        <ecNumber evidence="6">4.1.1.17</ecNumber>
    </recommendedName>
</protein>
<comment type="similarity">
    <text evidence="2">Belongs to the Orn/Lys/Arg decarboxylase class-II family.</text>
</comment>
<dbReference type="SUPFAM" id="SSF50621">
    <property type="entry name" value="Alanine racemase C-terminal domain-like"/>
    <property type="match status" value="1"/>
</dbReference>
<dbReference type="GO" id="GO:0033387">
    <property type="term" value="P:putrescine biosynthetic process from arginine, via ornithine"/>
    <property type="evidence" value="ECO:0007669"/>
    <property type="project" value="TreeGrafter"/>
</dbReference>
<dbReference type="CDD" id="cd00622">
    <property type="entry name" value="PLPDE_III_ODC"/>
    <property type="match status" value="1"/>
</dbReference>
<dbReference type="InterPro" id="IPR022644">
    <property type="entry name" value="De-COase2_N"/>
</dbReference>
<dbReference type="EC" id="4.1.1.17" evidence="6"/>
<evidence type="ECO:0000259" key="10">
    <source>
        <dbReference type="Pfam" id="PF02784"/>
    </source>
</evidence>
<dbReference type="PRINTS" id="PR01179">
    <property type="entry name" value="ODADCRBXLASE"/>
</dbReference>
<evidence type="ECO:0000313" key="12">
    <source>
        <dbReference type="Proteomes" id="UP000281549"/>
    </source>
</evidence>
<dbReference type="InterPro" id="IPR022653">
    <property type="entry name" value="De-COase2_pyr-phos_BS"/>
</dbReference>
<dbReference type="EMBL" id="ML004912">
    <property type="protein sequence ID" value="RKP22058.1"/>
    <property type="molecule type" value="Genomic_DNA"/>
</dbReference>
<dbReference type="InterPro" id="IPR029066">
    <property type="entry name" value="PLP-binding_barrel"/>
</dbReference>
<evidence type="ECO:0000256" key="8">
    <source>
        <dbReference type="ARBA" id="ARBA00049127"/>
    </source>
</evidence>
<sequence>MQTLINHELLNNDEPFFVADLDVVESQHMLWKSEMPRVHPYYAVKCNPDARVIEKLAALGANFDCASRAEIDLVLSLGVDASRIIYANPCKQGSSITYAKEKGINVMTFDNEDELVKVQKHFPEAELVLRILTDDSKSKCQLGLKFGASMERAEKLIMKAKSMDLNVVGISFHVGSNCGDIQSYQKAIQSARNLFDMAENVCGYKFKLLDIGGGFPGLKTSTEFFKKIAEVCRSSIDRLFGEDIKIISEPGRFYVAGAYTLVVQVTSRRIIDATAETERRAMYYLNDGVYGSFNCLIFDHVEIEPIVFQRHESTEILECSLWGPTCDSMDCLVKKTKLPLLEVGDFLIFEDMGAYTLASSSTFNGFSKPNVVYVNKY</sequence>
<evidence type="ECO:0000256" key="6">
    <source>
        <dbReference type="ARBA" id="ARBA00034138"/>
    </source>
</evidence>
<keyword evidence="3 9" id="KW-0663">Pyridoxal phosphate</keyword>
<evidence type="ECO:0000256" key="4">
    <source>
        <dbReference type="ARBA" id="ARBA00023239"/>
    </source>
</evidence>
<evidence type="ECO:0000256" key="9">
    <source>
        <dbReference type="PIRSR" id="PIRSR600183-50"/>
    </source>
</evidence>
<evidence type="ECO:0000313" key="11">
    <source>
        <dbReference type="EMBL" id="RKP22058.1"/>
    </source>
</evidence>
<dbReference type="GO" id="GO:0005737">
    <property type="term" value="C:cytoplasm"/>
    <property type="evidence" value="ECO:0007669"/>
    <property type="project" value="TreeGrafter"/>
</dbReference>
<name>A0A4P9YR15_ROZAC</name>
<reference evidence="12" key="1">
    <citation type="journal article" date="2018" name="Nat. Microbiol.">
        <title>Leveraging single-cell genomics to expand the fungal tree of life.</title>
        <authorList>
            <person name="Ahrendt S.R."/>
            <person name="Quandt C.A."/>
            <person name="Ciobanu D."/>
            <person name="Clum A."/>
            <person name="Salamov A."/>
            <person name="Andreopoulos B."/>
            <person name="Cheng J.F."/>
            <person name="Woyke T."/>
            <person name="Pelin A."/>
            <person name="Henrissat B."/>
            <person name="Reynolds N.K."/>
            <person name="Benny G.L."/>
            <person name="Smith M.E."/>
            <person name="James T.Y."/>
            <person name="Grigoriev I.V."/>
        </authorList>
    </citation>
    <scope>NUCLEOTIDE SEQUENCE [LARGE SCALE GENOMIC DNA]</scope>
    <source>
        <strain evidence="12">CSF55</strain>
    </source>
</reference>
<comment type="cofactor">
    <cofactor evidence="1 9">
        <name>pyridoxal 5'-phosphate</name>
        <dbReference type="ChEBI" id="CHEBI:597326"/>
    </cofactor>
</comment>
<evidence type="ECO:0000256" key="1">
    <source>
        <dbReference type="ARBA" id="ARBA00001933"/>
    </source>
</evidence>
<evidence type="ECO:0000256" key="5">
    <source>
        <dbReference type="ARBA" id="ARBA00034115"/>
    </source>
</evidence>
<dbReference type="Gene3D" id="2.40.37.10">
    <property type="entry name" value="Lyase, Ornithine Decarboxylase, Chain A, domain 1"/>
    <property type="match status" value="1"/>
</dbReference>
<keyword evidence="4" id="KW-0456">Lyase</keyword>
<evidence type="ECO:0000256" key="7">
    <source>
        <dbReference type="ARBA" id="ARBA00046672"/>
    </source>
</evidence>
<organism evidence="11 12">
    <name type="scientific">Rozella allomycis (strain CSF55)</name>
    <dbReference type="NCBI Taxonomy" id="988480"/>
    <lineage>
        <taxon>Eukaryota</taxon>
        <taxon>Fungi</taxon>
        <taxon>Fungi incertae sedis</taxon>
        <taxon>Cryptomycota</taxon>
        <taxon>Cryptomycota incertae sedis</taxon>
        <taxon>Rozella</taxon>
    </lineage>
</organism>
<dbReference type="Proteomes" id="UP000281549">
    <property type="component" value="Unassembled WGS sequence"/>
</dbReference>
<feature type="domain" description="Orn/DAP/Arg decarboxylase 2 N-terminal" evidence="10">
    <location>
        <begin position="22"/>
        <end position="256"/>
    </location>
</feature>
<accession>A0A4P9YR15</accession>
<dbReference type="FunFam" id="3.20.20.10:FF:000005">
    <property type="entry name" value="Ornithine decarboxylase"/>
    <property type="match status" value="1"/>
</dbReference>
<dbReference type="Pfam" id="PF02784">
    <property type="entry name" value="Orn_Arg_deC_N"/>
    <property type="match status" value="1"/>
</dbReference>
<dbReference type="PROSITE" id="PS00878">
    <property type="entry name" value="ODR_DC_2_1"/>
    <property type="match status" value="1"/>
</dbReference>
<dbReference type="SUPFAM" id="SSF51419">
    <property type="entry name" value="PLP-binding barrel"/>
    <property type="match status" value="1"/>
</dbReference>